<comment type="caution">
    <text evidence="2">The sequence shown here is derived from an EMBL/GenBank/DDBJ whole genome shotgun (WGS) entry which is preliminary data.</text>
</comment>
<keyword evidence="3" id="KW-1185">Reference proteome</keyword>
<evidence type="ECO:0000313" key="3">
    <source>
        <dbReference type="Proteomes" id="UP000038009"/>
    </source>
</evidence>
<reference evidence="2 3" key="1">
    <citation type="journal article" date="2015" name="PLoS Pathog.">
        <title>Leptomonas seymouri: Adaptations to the Dixenous Life Cycle Analyzed by Genome Sequencing, Transcriptome Profiling and Co-infection with Leishmania donovani.</title>
        <authorList>
            <person name="Kraeva N."/>
            <person name="Butenko A."/>
            <person name="Hlavacova J."/>
            <person name="Kostygov A."/>
            <person name="Myskova J."/>
            <person name="Grybchuk D."/>
            <person name="Lestinova T."/>
            <person name="Votypka J."/>
            <person name="Volf P."/>
            <person name="Opperdoes F."/>
            <person name="Flegontov P."/>
            <person name="Lukes J."/>
            <person name="Yurchenko V."/>
        </authorList>
    </citation>
    <scope>NUCLEOTIDE SEQUENCE [LARGE SCALE GENOMIC DNA]</scope>
    <source>
        <strain evidence="2 3">ATCC 30220</strain>
    </source>
</reference>
<dbReference type="OMA" id="VPRHKSH"/>
<dbReference type="VEuPathDB" id="TriTrypDB:Lsey_0018_0230"/>
<feature type="compositionally biased region" description="Polar residues" evidence="1">
    <location>
        <begin position="90"/>
        <end position="109"/>
    </location>
</feature>
<dbReference type="OrthoDB" id="273469at2759"/>
<dbReference type="EMBL" id="LJSK01000018">
    <property type="protein sequence ID" value="KPI89693.1"/>
    <property type="molecule type" value="Genomic_DNA"/>
</dbReference>
<evidence type="ECO:0000256" key="1">
    <source>
        <dbReference type="SAM" id="MobiDB-lite"/>
    </source>
</evidence>
<feature type="region of interest" description="Disordered" evidence="1">
    <location>
        <begin position="408"/>
        <end position="429"/>
    </location>
</feature>
<feature type="compositionally biased region" description="Basic residues" evidence="1">
    <location>
        <begin position="1"/>
        <end position="20"/>
    </location>
</feature>
<evidence type="ECO:0000313" key="2">
    <source>
        <dbReference type="EMBL" id="KPI89693.1"/>
    </source>
</evidence>
<dbReference type="Proteomes" id="UP000038009">
    <property type="component" value="Unassembled WGS sequence"/>
</dbReference>
<feature type="region of interest" description="Disordered" evidence="1">
    <location>
        <begin position="1"/>
        <end position="367"/>
    </location>
</feature>
<feature type="compositionally biased region" description="Basic and acidic residues" evidence="1">
    <location>
        <begin position="62"/>
        <end position="86"/>
    </location>
</feature>
<protein>
    <submittedName>
        <fullName evidence="2">Uncharacterized protein</fullName>
    </submittedName>
</protein>
<proteinExistence type="predicted"/>
<accession>A0A0N1PE43</accession>
<organism evidence="2 3">
    <name type="scientific">Leptomonas seymouri</name>
    <dbReference type="NCBI Taxonomy" id="5684"/>
    <lineage>
        <taxon>Eukaryota</taxon>
        <taxon>Discoba</taxon>
        <taxon>Euglenozoa</taxon>
        <taxon>Kinetoplastea</taxon>
        <taxon>Metakinetoplastina</taxon>
        <taxon>Trypanosomatida</taxon>
        <taxon>Trypanosomatidae</taxon>
        <taxon>Leishmaniinae</taxon>
        <taxon>Leptomonas</taxon>
    </lineage>
</organism>
<feature type="compositionally biased region" description="Basic and acidic residues" evidence="1">
    <location>
        <begin position="241"/>
        <end position="292"/>
    </location>
</feature>
<feature type="compositionally biased region" description="Basic and acidic residues" evidence="1">
    <location>
        <begin position="314"/>
        <end position="339"/>
    </location>
</feature>
<gene>
    <name evidence="2" type="ORF">ABL78_1186</name>
</gene>
<sequence length="505" mass="56554">MARRDRVPRHKSHNHKRNKNAKLSPFQREQKRAKLANQVPTPRTMGDLDSIPHSQRHVFHYLQEKSKRQKEKRAALELERQQEREVTVGTKVSITGNGGSSTAEPSGPQNGAAPQKASKSATAARTERSEPAVPPSTAKTSKKAKVVYPSLNEELTASVGAALQPISRRSKDGASTSSERTADPNAPRSVEEIIARKKERKHQRKQEARRARVAAQLEHIEAELEDYVNNATPARKRGRARRGEEDGERRTERDRVNATFEHQLRAMQKDDARKEAERQLALVGERKKDAASSRKRHRTGASRDRDANGNGADEAARCEDREGSHMDSKDDAAADELPRQRKRISFGPEVADPTAAQSARHDAKKKKPQDFYELVDVVRYGERVEAPPVFDVLPNRNAAVSRLANQLEREASGNRARRPGADERHRLLSGGGQLGEQKRLARLGLAPAITHTVRADTSAAASRMSKEEEIKALRDRVMATYQRNRKKVVAERKGVDMRHEFPKFA</sequence>
<name>A0A0N1PE43_LEPSE</name>
<dbReference type="AlphaFoldDB" id="A0A0N1PE43"/>